<dbReference type="InterPro" id="IPR050502">
    <property type="entry name" value="Euk_RNA-bind_prot"/>
</dbReference>
<feature type="domain" description="RRM" evidence="4">
    <location>
        <begin position="45"/>
        <end position="114"/>
    </location>
</feature>
<reference evidence="5" key="1">
    <citation type="submission" date="2021-02" db="EMBL/GenBank/DDBJ databases">
        <authorList>
            <person name="Nowell W R."/>
        </authorList>
    </citation>
    <scope>NUCLEOTIDE SEQUENCE</scope>
</reference>
<dbReference type="GO" id="GO:0005737">
    <property type="term" value="C:cytoplasm"/>
    <property type="evidence" value="ECO:0007669"/>
    <property type="project" value="UniProtKB-ARBA"/>
</dbReference>
<dbReference type="GO" id="GO:0005634">
    <property type="term" value="C:nucleus"/>
    <property type="evidence" value="ECO:0007669"/>
    <property type="project" value="TreeGrafter"/>
</dbReference>
<dbReference type="InterPro" id="IPR012677">
    <property type="entry name" value="Nucleotide-bd_a/b_plait_sf"/>
</dbReference>
<dbReference type="InterPro" id="IPR002343">
    <property type="entry name" value="Hud_Sxl_RNA"/>
</dbReference>
<gene>
    <name evidence="5" type="ORF">KXQ929_LOCUS52100</name>
</gene>
<dbReference type="Gene3D" id="3.30.70.330">
    <property type="match status" value="1"/>
</dbReference>
<dbReference type="SMART" id="SM00360">
    <property type="entry name" value="RRM"/>
    <property type="match status" value="1"/>
</dbReference>
<dbReference type="PRINTS" id="PR00961">
    <property type="entry name" value="HUDSXLRNA"/>
</dbReference>
<dbReference type="GO" id="GO:1990904">
    <property type="term" value="C:ribonucleoprotein complex"/>
    <property type="evidence" value="ECO:0007669"/>
    <property type="project" value="InterPro"/>
</dbReference>
<dbReference type="InterPro" id="IPR000504">
    <property type="entry name" value="RRM_dom"/>
</dbReference>
<dbReference type="GO" id="GO:0010629">
    <property type="term" value="P:negative regulation of gene expression"/>
    <property type="evidence" value="ECO:0007669"/>
    <property type="project" value="UniProtKB-ARBA"/>
</dbReference>
<dbReference type="PANTHER" id="PTHR48025">
    <property type="entry name" value="OS02G0815200 PROTEIN"/>
    <property type="match status" value="1"/>
</dbReference>
<proteinExistence type="predicted"/>
<evidence type="ECO:0000313" key="6">
    <source>
        <dbReference type="Proteomes" id="UP000663868"/>
    </source>
</evidence>
<organism evidence="5 6">
    <name type="scientific">Adineta steineri</name>
    <dbReference type="NCBI Taxonomy" id="433720"/>
    <lineage>
        <taxon>Eukaryota</taxon>
        <taxon>Metazoa</taxon>
        <taxon>Spiralia</taxon>
        <taxon>Gnathifera</taxon>
        <taxon>Rotifera</taxon>
        <taxon>Eurotatoria</taxon>
        <taxon>Bdelloidea</taxon>
        <taxon>Adinetida</taxon>
        <taxon>Adinetidae</taxon>
        <taxon>Adineta</taxon>
    </lineage>
</organism>
<keyword evidence="1" id="KW-0677">Repeat</keyword>
<dbReference type="GO" id="GO:0003729">
    <property type="term" value="F:mRNA binding"/>
    <property type="evidence" value="ECO:0007669"/>
    <property type="project" value="TreeGrafter"/>
</dbReference>
<dbReference type="PANTHER" id="PTHR48025:SF1">
    <property type="entry name" value="RRM DOMAIN-CONTAINING PROTEIN"/>
    <property type="match status" value="1"/>
</dbReference>
<dbReference type="SUPFAM" id="SSF54928">
    <property type="entry name" value="RNA-binding domain, RBD"/>
    <property type="match status" value="1"/>
</dbReference>
<dbReference type="PROSITE" id="PS50102">
    <property type="entry name" value="RRM"/>
    <property type="match status" value="1"/>
</dbReference>
<dbReference type="Pfam" id="PF00076">
    <property type="entry name" value="RRM_1"/>
    <property type="match status" value="1"/>
</dbReference>
<sequence>MVLNNSIDHTTINTLSDISLGSGHTKGTNSSGYGSNLSKNGHSRTCLIVNYLPQSVKEQQFHQMFARIGRLRYCRLMYDRATGYSYGYGFVDYYQAEDAAKAIDTLNQLKMEHK</sequence>
<dbReference type="AlphaFoldDB" id="A0A820QIK2"/>
<keyword evidence="2 3" id="KW-0694">RNA-binding</keyword>
<evidence type="ECO:0000313" key="5">
    <source>
        <dbReference type="EMBL" id="CAF4419560.1"/>
    </source>
</evidence>
<dbReference type="Proteomes" id="UP000663868">
    <property type="component" value="Unassembled WGS sequence"/>
</dbReference>
<evidence type="ECO:0000256" key="1">
    <source>
        <dbReference type="ARBA" id="ARBA00022737"/>
    </source>
</evidence>
<dbReference type="InterPro" id="IPR035979">
    <property type="entry name" value="RBD_domain_sf"/>
</dbReference>
<dbReference type="EMBL" id="CAJOBB010026949">
    <property type="protein sequence ID" value="CAF4419560.1"/>
    <property type="molecule type" value="Genomic_DNA"/>
</dbReference>
<evidence type="ECO:0000256" key="2">
    <source>
        <dbReference type="ARBA" id="ARBA00022884"/>
    </source>
</evidence>
<dbReference type="FunFam" id="3.30.70.330:FF:000383">
    <property type="entry name" value="Sex lethal, isoform D"/>
    <property type="match status" value="1"/>
</dbReference>
<evidence type="ECO:0000259" key="4">
    <source>
        <dbReference type="PROSITE" id="PS50102"/>
    </source>
</evidence>
<feature type="non-terminal residue" evidence="5">
    <location>
        <position position="1"/>
    </location>
</feature>
<comment type="caution">
    <text evidence="5">The sequence shown here is derived from an EMBL/GenBank/DDBJ whole genome shotgun (WGS) entry which is preliminary data.</text>
</comment>
<evidence type="ECO:0000256" key="3">
    <source>
        <dbReference type="PROSITE-ProRule" id="PRU00176"/>
    </source>
</evidence>
<name>A0A820QIK2_9BILA</name>
<protein>
    <recommendedName>
        <fullName evidence="4">RRM domain-containing protein</fullName>
    </recommendedName>
</protein>
<accession>A0A820QIK2</accession>
<dbReference type="GO" id="GO:0009967">
    <property type="term" value="P:positive regulation of signal transduction"/>
    <property type="evidence" value="ECO:0007669"/>
    <property type="project" value="UniProtKB-ARBA"/>
</dbReference>